<feature type="transmembrane region" description="Helical" evidence="5">
    <location>
        <begin position="57"/>
        <end position="74"/>
    </location>
</feature>
<dbReference type="PANTHER" id="PTHR37422">
    <property type="entry name" value="TEICHURONIC ACID BIOSYNTHESIS PROTEIN TUAE"/>
    <property type="match status" value="1"/>
</dbReference>
<organism evidence="7 8">
    <name type="scientific">Shewanella livingstonensis</name>
    <dbReference type="NCBI Taxonomy" id="150120"/>
    <lineage>
        <taxon>Bacteria</taxon>
        <taxon>Pseudomonadati</taxon>
        <taxon>Pseudomonadota</taxon>
        <taxon>Gammaproteobacteria</taxon>
        <taxon>Alteromonadales</taxon>
        <taxon>Shewanellaceae</taxon>
        <taxon>Shewanella</taxon>
    </lineage>
</organism>
<evidence type="ECO:0000313" key="7">
    <source>
        <dbReference type="EMBL" id="AZG73851.1"/>
    </source>
</evidence>
<dbReference type="GO" id="GO:0016874">
    <property type="term" value="F:ligase activity"/>
    <property type="evidence" value="ECO:0007669"/>
    <property type="project" value="UniProtKB-KW"/>
</dbReference>
<name>A0A3G8LW55_9GAMM</name>
<comment type="subcellular location">
    <subcellularLocation>
        <location evidence="1">Membrane</location>
        <topology evidence="1">Multi-pass membrane protein</topology>
    </subcellularLocation>
</comment>
<evidence type="ECO:0000256" key="2">
    <source>
        <dbReference type="ARBA" id="ARBA00022692"/>
    </source>
</evidence>
<feature type="transmembrane region" description="Helical" evidence="5">
    <location>
        <begin position="12"/>
        <end position="45"/>
    </location>
</feature>
<feature type="domain" description="O-antigen ligase-related" evidence="6">
    <location>
        <begin position="175"/>
        <end position="328"/>
    </location>
</feature>
<feature type="transmembrane region" description="Helical" evidence="5">
    <location>
        <begin position="136"/>
        <end position="158"/>
    </location>
</feature>
<evidence type="ECO:0000256" key="5">
    <source>
        <dbReference type="SAM" id="Phobius"/>
    </source>
</evidence>
<evidence type="ECO:0000256" key="4">
    <source>
        <dbReference type="ARBA" id="ARBA00023136"/>
    </source>
</evidence>
<dbReference type="Proteomes" id="UP000278035">
    <property type="component" value="Chromosome"/>
</dbReference>
<dbReference type="AlphaFoldDB" id="A0A3G8LW55"/>
<dbReference type="KEGG" id="slj:EGC82_14450"/>
<gene>
    <name evidence="7" type="ORF">EGC82_14450</name>
</gene>
<dbReference type="InterPro" id="IPR051533">
    <property type="entry name" value="WaaL-like"/>
</dbReference>
<keyword evidence="7" id="KW-0436">Ligase</keyword>
<dbReference type="RefSeq" id="WP_124731384.1">
    <property type="nucleotide sequence ID" value="NZ_CP034015.1"/>
</dbReference>
<dbReference type="GO" id="GO:0016020">
    <property type="term" value="C:membrane"/>
    <property type="evidence" value="ECO:0007669"/>
    <property type="project" value="UniProtKB-SubCell"/>
</dbReference>
<dbReference type="EMBL" id="CP034015">
    <property type="protein sequence ID" value="AZG73851.1"/>
    <property type="molecule type" value="Genomic_DNA"/>
</dbReference>
<dbReference type="PANTHER" id="PTHR37422:SF17">
    <property type="entry name" value="O-ANTIGEN LIGASE"/>
    <property type="match status" value="1"/>
</dbReference>
<keyword evidence="8" id="KW-1185">Reference proteome</keyword>
<feature type="transmembrane region" description="Helical" evidence="5">
    <location>
        <begin position="315"/>
        <end position="335"/>
    </location>
</feature>
<evidence type="ECO:0000259" key="6">
    <source>
        <dbReference type="Pfam" id="PF04932"/>
    </source>
</evidence>
<evidence type="ECO:0000256" key="3">
    <source>
        <dbReference type="ARBA" id="ARBA00022989"/>
    </source>
</evidence>
<keyword evidence="4 5" id="KW-0472">Membrane</keyword>
<dbReference type="OrthoDB" id="4391260at2"/>
<proteinExistence type="predicted"/>
<protein>
    <submittedName>
        <fullName evidence="7">O-antigen ligase family protein</fullName>
    </submittedName>
</protein>
<dbReference type="Pfam" id="PF04932">
    <property type="entry name" value="Wzy_C"/>
    <property type="match status" value="1"/>
</dbReference>
<feature type="transmembrane region" description="Helical" evidence="5">
    <location>
        <begin position="106"/>
        <end position="124"/>
    </location>
</feature>
<evidence type="ECO:0000313" key="8">
    <source>
        <dbReference type="Proteomes" id="UP000278035"/>
    </source>
</evidence>
<feature type="transmembrane region" description="Helical" evidence="5">
    <location>
        <begin position="170"/>
        <end position="186"/>
    </location>
</feature>
<dbReference type="InterPro" id="IPR007016">
    <property type="entry name" value="O-antigen_ligase-rel_domated"/>
</dbReference>
<keyword evidence="2 5" id="KW-0812">Transmembrane</keyword>
<reference evidence="8" key="1">
    <citation type="submission" date="2018-11" db="EMBL/GenBank/DDBJ databases">
        <title>Shewanella sp. M2.</title>
        <authorList>
            <person name="Hwang Y.J."/>
            <person name="Hwang C.Y."/>
        </authorList>
    </citation>
    <scope>NUCLEOTIDE SEQUENCE [LARGE SCALE GENOMIC DNA]</scope>
    <source>
        <strain evidence="8">LMG 19866</strain>
    </source>
</reference>
<evidence type="ECO:0000256" key="1">
    <source>
        <dbReference type="ARBA" id="ARBA00004141"/>
    </source>
</evidence>
<feature type="transmembrane region" description="Helical" evidence="5">
    <location>
        <begin position="220"/>
        <end position="239"/>
    </location>
</feature>
<accession>A0A3G8LW55</accession>
<keyword evidence="3 5" id="KW-1133">Transmembrane helix</keyword>
<sequence>MILYKSYFQINLLVGFCFLGLILNSTFGTYSILIFLISGFLLLISNAEASFSSLKKNYFLFFIPLLGILSTIWSDTPFSTLRSSIQLLLATSYAILIADRFEFKKILNAIVVCFIIAMSMSLFSDNYALNGLTGEYSLIGIFASKNYLSINTAIAIFIAFSSFAYNRKNIPAIILLIISVMVLLKAKSLGSIFFVFFTLLSFFLVYKCRKLAFLKYKINVFFIFFTFFLFTFVFFSNIYKGTFDELFYMLDKDPSLTGRTYIWDQGIKIFQDNWFLGHGFRSIFHIGNSVAEDIWEYVKVESGAGFNFHNMFIEILVDFGVCGLLYFLILILMFFKQVFSIDEHSESTMFASLLFMYMLFQSFIEVSWFRQFSITHFMICMSWVYLSKPNKFFNKAVV</sequence>
<feature type="transmembrane region" description="Helical" evidence="5">
    <location>
        <begin position="347"/>
        <end position="364"/>
    </location>
</feature>